<evidence type="ECO:0000313" key="8">
    <source>
        <dbReference type="EMBL" id="GMH23692.1"/>
    </source>
</evidence>
<dbReference type="CDD" id="cd11454">
    <property type="entry name" value="bHLH_AtIND_like"/>
    <property type="match status" value="1"/>
</dbReference>
<evidence type="ECO:0000256" key="3">
    <source>
        <dbReference type="ARBA" id="ARBA00023125"/>
    </source>
</evidence>
<dbReference type="InterPro" id="IPR036638">
    <property type="entry name" value="HLH_DNA-bd_sf"/>
</dbReference>
<protein>
    <recommendedName>
        <fullName evidence="7">BHLH domain-containing protein</fullName>
    </recommendedName>
</protein>
<feature type="compositionally biased region" description="Low complexity" evidence="6">
    <location>
        <begin position="247"/>
        <end position="260"/>
    </location>
</feature>
<name>A0AAD3T6P1_NEPGR</name>
<dbReference type="AlphaFoldDB" id="A0AAD3T6P1"/>
<dbReference type="GO" id="GO:0046983">
    <property type="term" value="F:protein dimerization activity"/>
    <property type="evidence" value="ECO:0007669"/>
    <property type="project" value="InterPro"/>
</dbReference>
<keyword evidence="5" id="KW-0539">Nucleus</keyword>
<dbReference type="Pfam" id="PF00010">
    <property type="entry name" value="HLH"/>
    <property type="match status" value="1"/>
</dbReference>
<feature type="compositionally biased region" description="Basic and acidic residues" evidence="6">
    <location>
        <begin position="193"/>
        <end position="205"/>
    </location>
</feature>
<dbReference type="InterPro" id="IPR045843">
    <property type="entry name" value="IND-like"/>
</dbReference>
<dbReference type="PROSITE" id="PS50888">
    <property type="entry name" value="BHLH"/>
    <property type="match status" value="1"/>
</dbReference>
<evidence type="ECO:0000256" key="1">
    <source>
        <dbReference type="ARBA" id="ARBA00004123"/>
    </source>
</evidence>
<dbReference type="EMBL" id="BSYO01000026">
    <property type="protein sequence ID" value="GMH23692.1"/>
    <property type="molecule type" value="Genomic_DNA"/>
</dbReference>
<evidence type="ECO:0000313" key="9">
    <source>
        <dbReference type="Proteomes" id="UP001279734"/>
    </source>
</evidence>
<dbReference type="GO" id="GO:0005634">
    <property type="term" value="C:nucleus"/>
    <property type="evidence" value="ECO:0007669"/>
    <property type="project" value="UniProtKB-SubCell"/>
</dbReference>
<evidence type="ECO:0000259" key="7">
    <source>
        <dbReference type="PROSITE" id="PS50888"/>
    </source>
</evidence>
<feature type="region of interest" description="Disordered" evidence="6">
    <location>
        <begin position="246"/>
        <end position="271"/>
    </location>
</feature>
<keyword evidence="3" id="KW-0238">DNA-binding</keyword>
<dbReference type="GO" id="GO:0003677">
    <property type="term" value="F:DNA binding"/>
    <property type="evidence" value="ECO:0007669"/>
    <property type="project" value="UniProtKB-KW"/>
</dbReference>
<dbReference type="GO" id="GO:0048766">
    <property type="term" value="P:root hair initiation"/>
    <property type="evidence" value="ECO:0007669"/>
    <property type="project" value="UniProtKB-ARBA"/>
</dbReference>
<keyword evidence="4" id="KW-0804">Transcription</keyword>
<evidence type="ECO:0000256" key="6">
    <source>
        <dbReference type="SAM" id="MobiDB-lite"/>
    </source>
</evidence>
<evidence type="ECO:0000256" key="5">
    <source>
        <dbReference type="ARBA" id="ARBA00023242"/>
    </source>
</evidence>
<dbReference type="PANTHER" id="PTHR45914:SF59">
    <property type="entry name" value="TRANSCRIPTION FACTOR BHLH83-LIKE"/>
    <property type="match status" value="1"/>
</dbReference>
<dbReference type="InterPro" id="IPR011598">
    <property type="entry name" value="bHLH_dom"/>
</dbReference>
<feature type="region of interest" description="Disordered" evidence="6">
    <location>
        <begin position="154"/>
        <end position="179"/>
    </location>
</feature>
<keyword evidence="9" id="KW-1185">Reference proteome</keyword>
<gene>
    <name evidence="8" type="ORF">Nepgr_025535</name>
</gene>
<dbReference type="GO" id="GO:0003700">
    <property type="term" value="F:DNA-binding transcription factor activity"/>
    <property type="evidence" value="ECO:0007669"/>
    <property type="project" value="InterPro"/>
</dbReference>
<feature type="domain" description="BHLH" evidence="7">
    <location>
        <begin position="291"/>
        <end position="340"/>
    </location>
</feature>
<dbReference type="PANTHER" id="PTHR45914">
    <property type="entry name" value="TRANSCRIPTION FACTOR HEC3-RELATED"/>
    <property type="match status" value="1"/>
</dbReference>
<dbReference type="SMART" id="SM00353">
    <property type="entry name" value="HLH"/>
    <property type="match status" value="1"/>
</dbReference>
<dbReference type="Proteomes" id="UP001279734">
    <property type="component" value="Unassembled WGS sequence"/>
</dbReference>
<reference evidence="8" key="1">
    <citation type="submission" date="2023-05" db="EMBL/GenBank/DDBJ databases">
        <title>Nepenthes gracilis genome sequencing.</title>
        <authorList>
            <person name="Fukushima K."/>
        </authorList>
    </citation>
    <scope>NUCLEOTIDE SEQUENCE</scope>
    <source>
        <strain evidence="8">SING2019-196</strain>
    </source>
</reference>
<proteinExistence type="predicted"/>
<organism evidence="8 9">
    <name type="scientific">Nepenthes gracilis</name>
    <name type="common">Slender pitcher plant</name>
    <dbReference type="NCBI Taxonomy" id="150966"/>
    <lineage>
        <taxon>Eukaryota</taxon>
        <taxon>Viridiplantae</taxon>
        <taxon>Streptophyta</taxon>
        <taxon>Embryophyta</taxon>
        <taxon>Tracheophyta</taxon>
        <taxon>Spermatophyta</taxon>
        <taxon>Magnoliopsida</taxon>
        <taxon>eudicotyledons</taxon>
        <taxon>Gunneridae</taxon>
        <taxon>Pentapetalae</taxon>
        <taxon>Caryophyllales</taxon>
        <taxon>Nepenthaceae</taxon>
        <taxon>Nepenthes</taxon>
    </lineage>
</organism>
<evidence type="ECO:0000256" key="4">
    <source>
        <dbReference type="ARBA" id="ARBA00023163"/>
    </source>
</evidence>
<dbReference type="SUPFAM" id="SSF47459">
    <property type="entry name" value="HLH, helix-loop-helix DNA-binding domain"/>
    <property type="match status" value="1"/>
</dbReference>
<accession>A0AAD3T6P1</accession>
<comment type="caution">
    <text evidence="8">The sequence shown here is derived from an EMBL/GenBank/DDBJ whole genome shotgun (WGS) entry which is preliminary data.</text>
</comment>
<sequence length="374" mass="40906">MPLFVEKNVESSGTVIDGGEWSSFNGVYANEEADFVAQLFPDCSLTNEIDGGSGLGEAPTCWENHESHFDMGGVDNSVYSSDSANSKLYYFSQESSFSGGTSMIYSAAGHENYYASDPCHFLAADNNSMCIDFRLADAKSTSFIQAFPDRMEGDDCLNQEMSSGNVGESEAELSDEQYSQPKRLAEMLEKDVAMEGKNSDSSENSKKRHCLSNVTKGKRNVKSIKYQKHSLGGNTDEDNHCVLNGKSSSSCSSVDNSHASQELNGGGTSSVSCKGTTALGLNGKIRASRGSATDPQSLYARKRRERINERLRILQRLVPNGTKVDISTMLEEAVQYVKFLQLQIKMLTSDDLWMYAPIAYNGMDIGLNLKIDTP</sequence>
<keyword evidence="2" id="KW-0805">Transcription regulation</keyword>
<dbReference type="Gene3D" id="4.10.280.10">
    <property type="entry name" value="Helix-loop-helix DNA-binding domain"/>
    <property type="match status" value="1"/>
</dbReference>
<dbReference type="FunFam" id="4.10.280.10:FF:000022">
    <property type="entry name" value="Basic helix-loop-helix transcription factor"/>
    <property type="match status" value="1"/>
</dbReference>
<comment type="subcellular location">
    <subcellularLocation>
        <location evidence="1">Nucleus</location>
    </subcellularLocation>
</comment>
<feature type="region of interest" description="Disordered" evidence="6">
    <location>
        <begin position="193"/>
        <end position="214"/>
    </location>
</feature>
<evidence type="ECO:0000256" key="2">
    <source>
        <dbReference type="ARBA" id="ARBA00023015"/>
    </source>
</evidence>